<dbReference type="InParanoid" id="A0A1W0VVK7"/>
<name>A0A1W0VVK7_SORBI</name>
<proteinExistence type="predicted"/>
<dbReference type="EMBL" id="CM000762">
    <property type="protein sequence ID" value="OQU86144.1"/>
    <property type="molecule type" value="Genomic_DNA"/>
</dbReference>
<evidence type="ECO:0000313" key="1">
    <source>
        <dbReference type="EMBL" id="OQU86144.1"/>
    </source>
</evidence>
<dbReference type="AlphaFoldDB" id="A0A1W0VVK7"/>
<reference evidence="2" key="2">
    <citation type="journal article" date="2018" name="Plant J.">
        <title>The Sorghum bicolor reference genome: improved assembly, gene annotations, a transcriptome atlas, and signatures of genome organization.</title>
        <authorList>
            <person name="McCormick R.F."/>
            <person name="Truong S.K."/>
            <person name="Sreedasyam A."/>
            <person name="Jenkins J."/>
            <person name="Shu S."/>
            <person name="Sims D."/>
            <person name="Kennedy M."/>
            <person name="Amirebrahimi M."/>
            <person name="Weers B.D."/>
            <person name="McKinley B."/>
            <person name="Mattison A."/>
            <person name="Morishige D.T."/>
            <person name="Grimwood J."/>
            <person name="Schmutz J."/>
            <person name="Mullet J.E."/>
        </authorList>
    </citation>
    <scope>NUCLEOTIDE SEQUENCE [LARGE SCALE GENOMIC DNA]</scope>
    <source>
        <strain evidence="2">cv. BTx623</strain>
    </source>
</reference>
<keyword evidence="2" id="KW-1185">Reference proteome</keyword>
<organism evidence="1 2">
    <name type="scientific">Sorghum bicolor</name>
    <name type="common">Sorghum</name>
    <name type="synonym">Sorghum vulgare</name>
    <dbReference type="NCBI Taxonomy" id="4558"/>
    <lineage>
        <taxon>Eukaryota</taxon>
        <taxon>Viridiplantae</taxon>
        <taxon>Streptophyta</taxon>
        <taxon>Embryophyta</taxon>
        <taxon>Tracheophyta</taxon>
        <taxon>Spermatophyta</taxon>
        <taxon>Magnoliopsida</taxon>
        <taxon>Liliopsida</taxon>
        <taxon>Poales</taxon>
        <taxon>Poaceae</taxon>
        <taxon>PACMAD clade</taxon>
        <taxon>Panicoideae</taxon>
        <taxon>Andropogonodae</taxon>
        <taxon>Andropogoneae</taxon>
        <taxon>Sorghinae</taxon>
        <taxon>Sorghum</taxon>
    </lineage>
</organism>
<accession>A0A1W0VVK7</accession>
<gene>
    <name evidence="1" type="ORF">SORBI_3003G029150</name>
</gene>
<protein>
    <submittedName>
        <fullName evidence="1">Uncharacterized protein</fullName>
    </submittedName>
</protein>
<dbReference type="Gramene" id="OQU86144">
    <property type="protein sequence ID" value="OQU86144"/>
    <property type="gene ID" value="SORBI_3003G029150"/>
</dbReference>
<evidence type="ECO:0000313" key="2">
    <source>
        <dbReference type="Proteomes" id="UP000000768"/>
    </source>
</evidence>
<sequence length="75" mass="8516">MVETLLGLQLKKIQDDNILCNTNFSCHTRKEYFTFVENYDAPALHFATISVSNAALDTDTLPTHIYGLRIIKAQK</sequence>
<dbReference type="Proteomes" id="UP000000768">
    <property type="component" value="Chromosome 3"/>
</dbReference>
<reference evidence="1 2" key="1">
    <citation type="journal article" date="2009" name="Nature">
        <title>The Sorghum bicolor genome and the diversification of grasses.</title>
        <authorList>
            <person name="Paterson A.H."/>
            <person name="Bowers J.E."/>
            <person name="Bruggmann R."/>
            <person name="Dubchak I."/>
            <person name="Grimwood J."/>
            <person name="Gundlach H."/>
            <person name="Haberer G."/>
            <person name="Hellsten U."/>
            <person name="Mitros T."/>
            <person name="Poliakov A."/>
            <person name="Schmutz J."/>
            <person name="Spannagl M."/>
            <person name="Tang H."/>
            <person name="Wang X."/>
            <person name="Wicker T."/>
            <person name="Bharti A.K."/>
            <person name="Chapman J."/>
            <person name="Feltus F.A."/>
            <person name="Gowik U."/>
            <person name="Grigoriev I.V."/>
            <person name="Lyons E."/>
            <person name="Maher C.A."/>
            <person name="Martis M."/>
            <person name="Narechania A."/>
            <person name="Otillar R.P."/>
            <person name="Penning B.W."/>
            <person name="Salamov A.A."/>
            <person name="Wang Y."/>
            <person name="Zhang L."/>
            <person name="Carpita N.C."/>
            <person name="Freeling M."/>
            <person name="Gingle A.R."/>
            <person name="Hash C.T."/>
            <person name="Keller B."/>
            <person name="Klein P."/>
            <person name="Kresovich S."/>
            <person name="McCann M.C."/>
            <person name="Ming R."/>
            <person name="Peterson D.G."/>
            <person name="Mehboob-ur-Rahman"/>
            <person name="Ware D."/>
            <person name="Westhoff P."/>
            <person name="Mayer K.F."/>
            <person name="Messing J."/>
            <person name="Rokhsar D.S."/>
        </authorList>
    </citation>
    <scope>NUCLEOTIDE SEQUENCE [LARGE SCALE GENOMIC DNA]</scope>
    <source>
        <strain evidence="2">cv. BTx623</strain>
    </source>
</reference>